<reference evidence="1 2" key="1">
    <citation type="journal article" date="2022" name="Nat. Plants">
        <title>Genomes of leafy and leafless Platanthera orchids illuminate the evolution of mycoheterotrophy.</title>
        <authorList>
            <person name="Li M.H."/>
            <person name="Liu K.W."/>
            <person name="Li Z."/>
            <person name="Lu H.C."/>
            <person name="Ye Q.L."/>
            <person name="Zhang D."/>
            <person name="Wang J.Y."/>
            <person name="Li Y.F."/>
            <person name="Zhong Z.M."/>
            <person name="Liu X."/>
            <person name="Yu X."/>
            <person name="Liu D.K."/>
            <person name="Tu X.D."/>
            <person name="Liu B."/>
            <person name="Hao Y."/>
            <person name="Liao X.Y."/>
            <person name="Jiang Y.T."/>
            <person name="Sun W.H."/>
            <person name="Chen J."/>
            <person name="Chen Y.Q."/>
            <person name="Ai Y."/>
            <person name="Zhai J.W."/>
            <person name="Wu S.S."/>
            <person name="Zhou Z."/>
            <person name="Hsiao Y.Y."/>
            <person name="Wu W.L."/>
            <person name="Chen Y.Y."/>
            <person name="Lin Y.F."/>
            <person name="Hsu J.L."/>
            <person name="Li C.Y."/>
            <person name="Wang Z.W."/>
            <person name="Zhao X."/>
            <person name="Zhong W.Y."/>
            <person name="Ma X.K."/>
            <person name="Ma L."/>
            <person name="Huang J."/>
            <person name="Chen G.Z."/>
            <person name="Huang M.Z."/>
            <person name="Huang L."/>
            <person name="Peng D.H."/>
            <person name="Luo Y.B."/>
            <person name="Zou S.Q."/>
            <person name="Chen S.P."/>
            <person name="Lan S."/>
            <person name="Tsai W.C."/>
            <person name="Van de Peer Y."/>
            <person name="Liu Z.J."/>
        </authorList>
    </citation>
    <scope>NUCLEOTIDE SEQUENCE [LARGE SCALE GENOMIC DNA]</scope>
    <source>
        <strain evidence="1">Lor288</strain>
    </source>
</reference>
<comment type="caution">
    <text evidence="1">The sequence shown here is derived from an EMBL/GenBank/DDBJ whole genome shotgun (WGS) entry which is preliminary data.</text>
</comment>
<name>A0ABR2MEZ6_9ASPA</name>
<organism evidence="1 2">
    <name type="scientific">Platanthera guangdongensis</name>
    <dbReference type="NCBI Taxonomy" id="2320717"/>
    <lineage>
        <taxon>Eukaryota</taxon>
        <taxon>Viridiplantae</taxon>
        <taxon>Streptophyta</taxon>
        <taxon>Embryophyta</taxon>
        <taxon>Tracheophyta</taxon>
        <taxon>Spermatophyta</taxon>
        <taxon>Magnoliopsida</taxon>
        <taxon>Liliopsida</taxon>
        <taxon>Asparagales</taxon>
        <taxon>Orchidaceae</taxon>
        <taxon>Orchidoideae</taxon>
        <taxon>Orchideae</taxon>
        <taxon>Orchidinae</taxon>
        <taxon>Platanthera</taxon>
    </lineage>
</organism>
<evidence type="ECO:0000313" key="2">
    <source>
        <dbReference type="Proteomes" id="UP001412067"/>
    </source>
</evidence>
<sequence>MDFFSTITEVHPTLEDSIGVQSKSISNNSLSNLAKTVETLQEDKKKRLQNGSCHHLPVMLRVGQLMVVRRINMRVVGGARAVVVRSNRGRCGP</sequence>
<protein>
    <submittedName>
        <fullName evidence="1">65-kDa microtubule-associated protein 1</fullName>
    </submittedName>
</protein>
<dbReference type="EMBL" id="JBBWWR010000008">
    <property type="protein sequence ID" value="KAK8962728.1"/>
    <property type="molecule type" value="Genomic_DNA"/>
</dbReference>
<proteinExistence type="predicted"/>
<evidence type="ECO:0000313" key="1">
    <source>
        <dbReference type="EMBL" id="KAK8962728.1"/>
    </source>
</evidence>
<keyword evidence="2" id="KW-1185">Reference proteome</keyword>
<accession>A0ABR2MEZ6</accession>
<gene>
    <name evidence="1" type="primary">MAP65-1</name>
    <name evidence="1" type="ORF">KSP40_PGU021807</name>
</gene>
<dbReference type="Proteomes" id="UP001412067">
    <property type="component" value="Unassembled WGS sequence"/>
</dbReference>